<dbReference type="Pfam" id="PF01042">
    <property type="entry name" value="Ribonuc_L-PSP"/>
    <property type="match status" value="1"/>
</dbReference>
<dbReference type="SUPFAM" id="SSF55298">
    <property type="entry name" value="YjgF-like"/>
    <property type="match status" value="1"/>
</dbReference>
<proteinExistence type="inferred from homology"/>
<dbReference type="Gene3D" id="3.30.1330.40">
    <property type="entry name" value="RutC-like"/>
    <property type="match status" value="1"/>
</dbReference>
<dbReference type="PANTHER" id="PTHR11803">
    <property type="entry name" value="2-IMINOBUTANOATE/2-IMINOPROPANOATE DEAMINASE RIDA"/>
    <property type="match status" value="1"/>
</dbReference>
<dbReference type="NCBIfam" id="TIGR00004">
    <property type="entry name" value="Rid family detoxifying hydrolase"/>
    <property type="match status" value="1"/>
</dbReference>
<evidence type="ECO:0000256" key="1">
    <source>
        <dbReference type="ARBA" id="ARBA00010552"/>
    </source>
</evidence>
<comment type="similarity">
    <text evidence="1">Belongs to the RutC family.</text>
</comment>
<dbReference type="InterPro" id="IPR035959">
    <property type="entry name" value="RutC-like_sf"/>
</dbReference>
<accession>A0ABR4IFW8</accession>
<dbReference type="CDD" id="cd00448">
    <property type="entry name" value="YjgF_YER057c_UK114_family"/>
    <property type="match status" value="1"/>
</dbReference>
<dbReference type="InterPro" id="IPR006056">
    <property type="entry name" value="RidA"/>
</dbReference>
<reference evidence="2 3" key="1">
    <citation type="submission" date="2024-07" db="EMBL/GenBank/DDBJ databases">
        <title>Section-level genome sequencing and comparative genomics of Aspergillus sections Usti and Cavernicolus.</title>
        <authorList>
            <consortium name="Lawrence Berkeley National Laboratory"/>
            <person name="Nybo J.L."/>
            <person name="Vesth T.C."/>
            <person name="Theobald S."/>
            <person name="Frisvad J.C."/>
            <person name="Larsen T.O."/>
            <person name="Kjaerboelling I."/>
            <person name="Rothschild-Mancinelli K."/>
            <person name="Lyhne E.K."/>
            <person name="Kogle M.E."/>
            <person name="Barry K."/>
            <person name="Clum A."/>
            <person name="Na H."/>
            <person name="Ledsgaard L."/>
            <person name="Lin J."/>
            <person name="Lipzen A."/>
            <person name="Kuo A."/>
            <person name="Riley R."/>
            <person name="Mondo S."/>
            <person name="LaButti K."/>
            <person name="Haridas S."/>
            <person name="Pangalinan J."/>
            <person name="Salamov A.A."/>
            <person name="Simmons B.A."/>
            <person name="Magnuson J.K."/>
            <person name="Chen J."/>
            <person name="Drula E."/>
            <person name="Henrissat B."/>
            <person name="Wiebenga A."/>
            <person name="Lubbers R.J."/>
            <person name="Gomes A.C."/>
            <person name="Makela M.R."/>
            <person name="Stajich J."/>
            <person name="Grigoriev I.V."/>
            <person name="Mortensen U.H."/>
            <person name="De vries R.P."/>
            <person name="Baker S.E."/>
            <person name="Andersen M.R."/>
        </authorList>
    </citation>
    <scope>NUCLEOTIDE SEQUENCE [LARGE SCALE GENOMIC DNA]</scope>
    <source>
        <strain evidence="2 3">CBS 600.67</strain>
    </source>
</reference>
<organism evidence="2 3">
    <name type="scientific">Aspergillus cavernicola</name>
    <dbReference type="NCBI Taxonomy" id="176166"/>
    <lineage>
        <taxon>Eukaryota</taxon>
        <taxon>Fungi</taxon>
        <taxon>Dikarya</taxon>
        <taxon>Ascomycota</taxon>
        <taxon>Pezizomycotina</taxon>
        <taxon>Eurotiomycetes</taxon>
        <taxon>Eurotiomycetidae</taxon>
        <taxon>Eurotiales</taxon>
        <taxon>Aspergillaceae</taxon>
        <taxon>Aspergillus</taxon>
        <taxon>Aspergillus subgen. Nidulantes</taxon>
    </lineage>
</organism>
<evidence type="ECO:0000313" key="3">
    <source>
        <dbReference type="Proteomes" id="UP001610335"/>
    </source>
</evidence>
<protein>
    <submittedName>
        <fullName evidence="2">Endoribonuclease L-PSP/chorismate mutase-like protein</fullName>
    </submittedName>
</protein>
<gene>
    <name evidence="2" type="ORF">BDW59DRAFT_160819</name>
</gene>
<sequence length="130" mass="13817">MSSTTNVAVLSQDAPALSPLMSQGIISNGIIYCSGSLGIDPTTGKFVSGDVSHRTVQALRNLEQVILAGRSDLSKVVKVTIFISSMDYYAKVNEGCGKVFTHDLKPCRTCVRVASLPLDAEVEIELVASI</sequence>
<name>A0ABR4IFW8_9EURO</name>
<dbReference type="PANTHER" id="PTHR11803:SF42">
    <property type="entry name" value="MMF1"/>
    <property type="match status" value="1"/>
</dbReference>
<comment type="caution">
    <text evidence="2">The sequence shown here is derived from an EMBL/GenBank/DDBJ whole genome shotgun (WGS) entry which is preliminary data.</text>
</comment>
<evidence type="ECO:0000313" key="2">
    <source>
        <dbReference type="EMBL" id="KAL2826630.1"/>
    </source>
</evidence>
<dbReference type="EMBL" id="JBFXLS010000029">
    <property type="protein sequence ID" value="KAL2826630.1"/>
    <property type="molecule type" value="Genomic_DNA"/>
</dbReference>
<dbReference type="InterPro" id="IPR006175">
    <property type="entry name" value="YjgF/YER057c/UK114"/>
</dbReference>
<keyword evidence="3" id="KW-1185">Reference proteome</keyword>
<dbReference type="Proteomes" id="UP001610335">
    <property type="component" value="Unassembled WGS sequence"/>
</dbReference>